<keyword evidence="1" id="KW-0489">Methyltransferase</keyword>
<keyword evidence="4" id="KW-1185">Reference proteome</keyword>
<reference evidence="3 4" key="1">
    <citation type="journal article" date="2021" name="bioRxiv">
        <title>Chromosome-scale and haplotype-resolved genome assembly of a tetraploid potato cultivar.</title>
        <authorList>
            <person name="Sun H."/>
            <person name="Jiao W.-B."/>
            <person name="Krause K."/>
            <person name="Campoy J.A."/>
            <person name="Goel M."/>
            <person name="Folz-Donahue K."/>
            <person name="Kukat C."/>
            <person name="Huettel B."/>
            <person name="Schneeberger K."/>
        </authorList>
    </citation>
    <scope>NUCLEOTIDE SEQUENCE [LARGE SCALE GENOMIC DNA]</scope>
    <source>
        <strain evidence="3">SolTubOtavaFocal</strain>
        <tissue evidence="3">Leaves</tissue>
    </source>
</reference>
<accession>A0ABQ7V5D6</accession>
<dbReference type="Pfam" id="PF03141">
    <property type="entry name" value="Methyltransf_29"/>
    <property type="match status" value="1"/>
</dbReference>
<dbReference type="InterPro" id="IPR004159">
    <property type="entry name" value="Put_SAM_MeTrfase"/>
</dbReference>
<protein>
    <submittedName>
        <fullName evidence="3">Uncharacterized protein</fullName>
    </submittedName>
</protein>
<evidence type="ECO:0000313" key="3">
    <source>
        <dbReference type="EMBL" id="KAH0759256.1"/>
    </source>
</evidence>
<keyword evidence="1" id="KW-0808">Transferase</keyword>
<dbReference type="EMBL" id="JAIVGD010000015">
    <property type="protein sequence ID" value="KAH0759256.1"/>
    <property type="molecule type" value="Genomic_DNA"/>
</dbReference>
<comment type="caution">
    <text evidence="3">The sequence shown here is derived from an EMBL/GenBank/DDBJ whole genome shotgun (WGS) entry which is preliminary data.</text>
</comment>
<name>A0ABQ7V5D6_SOLTU</name>
<sequence>MTCLHHTDVLTLTLDLKDDLVDLAQVALERGFPTVVTPFRTRRLPFPSGEVYFQGGSIL</sequence>
<gene>
    <name evidence="3" type="ORF">KY290_022749</name>
</gene>
<proteinExistence type="predicted"/>
<organism evidence="3 4">
    <name type="scientific">Solanum tuberosum</name>
    <name type="common">Potato</name>
    <dbReference type="NCBI Taxonomy" id="4113"/>
    <lineage>
        <taxon>Eukaryota</taxon>
        <taxon>Viridiplantae</taxon>
        <taxon>Streptophyta</taxon>
        <taxon>Embryophyta</taxon>
        <taxon>Tracheophyta</taxon>
        <taxon>Spermatophyta</taxon>
        <taxon>Magnoliopsida</taxon>
        <taxon>eudicotyledons</taxon>
        <taxon>Gunneridae</taxon>
        <taxon>Pentapetalae</taxon>
        <taxon>asterids</taxon>
        <taxon>lamiids</taxon>
        <taxon>Solanales</taxon>
        <taxon>Solanaceae</taxon>
        <taxon>Solanoideae</taxon>
        <taxon>Solaneae</taxon>
        <taxon>Solanum</taxon>
    </lineage>
</organism>
<evidence type="ECO:0000256" key="1">
    <source>
        <dbReference type="ARBA" id="ARBA00022603"/>
    </source>
</evidence>
<evidence type="ECO:0000313" key="4">
    <source>
        <dbReference type="Proteomes" id="UP000826656"/>
    </source>
</evidence>
<keyword evidence="2" id="KW-0325">Glycoprotein</keyword>
<dbReference type="Proteomes" id="UP000826656">
    <property type="component" value="Unassembled WGS sequence"/>
</dbReference>
<evidence type="ECO:0000256" key="2">
    <source>
        <dbReference type="ARBA" id="ARBA00023180"/>
    </source>
</evidence>